<evidence type="ECO:0000259" key="8">
    <source>
        <dbReference type="Pfam" id="PF01957"/>
    </source>
</evidence>
<evidence type="ECO:0000259" key="9">
    <source>
        <dbReference type="Pfam" id="PF24961"/>
    </source>
</evidence>
<feature type="domain" description="NfeD1b N-terminal" evidence="10">
    <location>
        <begin position="43"/>
        <end position="131"/>
    </location>
</feature>
<feature type="transmembrane region" description="Helical" evidence="6">
    <location>
        <begin position="390"/>
        <end position="412"/>
    </location>
</feature>
<dbReference type="EMBL" id="PDTV01000004">
    <property type="protein sequence ID" value="PIE83427.1"/>
    <property type="molecule type" value="Genomic_DNA"/>
</dbReference>
<feature type="compositionally biased region" description="Polar residues" evidence="5">
    <location>
        <begin position="152"/>
        <end position="161"/>
    </location>
</feature>
<dbReference type="InterPro" id="IPR056739">
    <property type="entry name" value="NfeD_membrane"/>
</dbReference>
<dbReference type="Pfam" id="PF25145">
    <property type="entry name" value="NfeD1b_N"/>
    <property type="match status" value="1"/>
</dbReference>
<feature type="transmembrane region" description="Helical" evidence="6">
    <location>
        <begin position="317"/>
        <end position="335"/>
    </location>
</feature>
<evidence type="ECO:0000256" key="2">
    <source>
        <dbReference type="ARBA" id="ARBA00022692"/>
    </source>
</evidence>
<feature type="signal peptide" evidence="7">
    <location>
        <begin position="1"/>
        <end position="20"/>
    </location>
</feature>
<keyword evidence="3 6" id="KW-1133">Transmembrane helix</keyword>
<evidence type="ECO:0000256" key="7">
    <source>
        <dbReference type="SAM" id="SignalP"/>
    </source>
</evidence>
<feature type="domain" description="NfeD integral membrane" evidence="9">
    <location>
        <begin position="297"/>
        <end position="412"/>
    </location>
</feature>
<dbReference type="Gene3D" id="2.40.50.140">
    <property type="entry name" value="Nucleic acid-binding proteins"/>
    <property type="match status" value="1"/>
</dbReference>
<dbReference type="Gene3D" id="3.90.226.10">
    <property type="entry name" value="2-enoyl-CoA Hydratase, Chain A, domain 1"/>
    <property type="match status" value="1"/>
</dbReference>
<comment type="caution">
    <text evidence="11">The sequence shown here is derived from an EMBL/GenBank/DDBJ whole genome shotgun (WGS) entry which is preliminary data.</text>
</comment>
<organism evidence="11 12">
    <name type="scientific">Candidatus Contendibacter odensensis</name>
    <dbReference type="NCBI Taxonomy" id="1400860"/>
    <lineage>
        <taxon>Bacteria</taxon>
        <taxon>Pseudomonadati</taxon>
        <taxon>Pseudomonadota</taxon>
        <taxon>Gammaproteobacteria</taxon>
        <taxon>Candidatus Competibacteraceae</taxon>
        <taxon>Candidatus Contendibacter</taxon>
    </lineage>
</organism>
<evidence type="ECO:0000256" key="1">
    <source>
        <dbReference type="ARBA" id="ARBA00004141"/>
    </source>
</evidence>
<dbReference type="Pfam" id="PF24961">
    <property type="entry name" value="NfeD_membrane"/>
    <property type="match status" value="1"/>
</dbReference>
<dbReference type="AlphaFoldDB" id="A0A2G6PFU2"/>
<evidence type="ECO:0000259" key="10">
    <source>
        <dbReference type="Pfam" id="PF25145"/>
    </source>
</evidence>
<feature type="transmembrane region" description="Helical" evidence="6">
    <location>
        <begin position="365"/>
        <end position="384"/>
    </location>
</feature>
<accession>A0A2G6PFU2</accession>
<comment type="subcellular location">
    <subcellularLocation>
        <location evidence="1">Membrane</location>
        <topology evidence="1">Multi-pass membrane protein</topology>
    </subcellularLocation>
</comment>
<evidence type="ECO:0000313" key="11">
    <source>
        <dbReference type="EMBL" id="PIE83427.1"/>
    </source>
</evidence>
<dbReference type="InterPro" id="IPR029045">
    <property type="entry name" value="ClpP/crotonase-like_dom_sf"/>
</dbReference>
<keyword evidence="7" id="KW-0732">Signal</keyword>
<gene>
    <name evidence="11" type="ORF">CSA09_00685</name>
</gene>
<reference evidence="11 12" key="1">
    <citation type="submission" date="2017-10" db="EMBL/GenBank/DDBJ databases">
        <title>Novel microbial diversity and functional potential in the marine mammal oral microbiome.</title>
        <authorList>
            <person name="Dudek N.K."/>
            <person name="Sun C.L."/>
            <person name="Burstein D."/>
            <person name="Kantor R.S."/>
            <person name="Aliaga Goltsman D.S."/>
            <person name="Bik E.M."/>
            <person name="Thomas B.C."/>
            <person name="Banfield J.F."/>
            <person name="Relman D.A."/>
        </authorList>
    </citation>
    <scope>NUCLEOTIDE SEQUENCE [LARGE SCALE GENOMIC DNA]</scope>
    <source>
        <strain evidence="11">DOLJORAL78_50_517</strain>
    </source>
</reference>
<feature type="domain" description="NfeD-like C-terminal" evidence="8">
    <location>
        <begin position="428"/>
        <end position="479"/>
    </location>
</feature>
<feature type="compositionally biased region" description="Low complexity" evidence="5">
    <location>
        <begin position="162"/>
        <end position="173"/>
    </location>
</feature>
<dbReference type="CDD" id="cd07020">
    <property type="entry name" value="Clp_protease_NfeD_1"/>
    <property type="match status" value="1"/>
</dbReference>
<dbReference type="PANTHER" id="PTHR33507:SF4">
    <property type="entry name" value="NODULATION COMPETITIVENESS PROTEIN NFED"/>
    <property type="match status" value="1"/>
</dbReference>
<dbReference type="Proteomes" id="UP000229278">
    <property type="component" value="Unassembled WGS sequence"/>
</dbReference>
<evidence type="ECO:0000256" key="4">
    <source>
        <dbReference type="ARBA" id="ARBA00023136"/>
    </source>
</evidence>
<evidence type="ECO:0000256" key="3">
    <source>
        <dbReference type="ARBA" id="ARBA00022989"/>
    </source>
</evidence>
<dbReference type="GO" id="GO:0016020">
    <property type="term" value="C:membrane"/>
    <property type="evidence" value="ECO:0007669"/>
    <property type="project" value="UniProtKB-SubCell"/>
</dbReference>
<feature type="region of interest" description="Disordered" evidence="5">
    <location>
        <begin position="132"/>
        <end position="192"/>
    </location>
</feature>
<dbReference type="SUPFAM" id="SSF52096">
    <property type="entry name" value="ClpP/crotonase"/>
    <property type="match status" value="1"/>
</dbReference>
<keyword evidence="4 6" id="KW-0472">Membrane</keyword>
<dbReference type="Pfam" id="PF01957">
    <property type="entry name" value="NfeD"/>
    <property type="match status" value="1"/>
</dbReference>
<dbReference type="InterPro" id="IPR012340">
    <property type="entry name" value="NA-bd_OB-fold"/>
</dbReference>
<protein>
    <submittedName>
        <fullName evidence="11">Uncharacterized protein</fullName>
    </submittedName>
</protein>
<dbReference type="SUPFAM" id="SSF141322">
    <property type="entry name" value="NfeD domain-like"/>
    <property type="match status" value="1"/>
</dbReference>
<dbReference type="InterPro" id="IPR002810">
    <property type="entry name" value="NfeD-like_C"/>
</dbReference>
<keyword evidence="2 6" id="KW-0812">Transmembrane</keyword>
<name>A0A2G6PFU2_9GAMM</name>
<proteinExistence type="predicted"/>
<dbReference type="InterPro" id="IPR056738">
    <property type="entry name" value="NfeD1b_N"/>
</dbReference>
<evidence type="ECO:0000256" key="6">
    <source>
        <dbReference type="SAM" id="Phobius"/>
    </source>
</evidence>
<dbReference type="PANTHER" id="PTHR33507">
    <property type="entry name" value="INNER MEMBRANE PROTEIN YBBJ"/>
    <property type="match status" value="1"/>
</dbReference>
<feature type="chain" id="PRO_5013916001" evidence="7">
    <location>
        <begin position="21"/>
        <end position="489"/>
    </location>
</feature>
<evidence type="ECO:0000313" key="12">
    <source>
        <dbReference type="Proteomes" id="UP000229278"/>
    </source>
</evidence>
<evidence type="ECO:0000256" key="5">
    <source>
        <dbReference type="SAM" id="MobiDB-lite"/>
    </source>
</evidence>
<sequence length="489" mass="51773">MRTLVVALTFLIFSVPNAIATAPAPSSGKALLLELQGAIGPASHDFITRGLKEAQARNAAVVILRIDTPGGLDSSMREIIKAILASPVPIIGYVAPEGARAASAGTYILYACHLAAMAPATNLGAATPVQIGGLPTMPNQPPEDKPAIKPADTQSTEPATDTTPASESPTAEPEPAKKDKHKHDHPTPLVAGSKMERKIMNDARAYIRALAQMRGRNVVWAEQAITEAASLSAEEALQKNVIDLIAVDVNAVLQQAQGRSIEIAGQKQTLITQDLHVETLSPDWRNRLLALIAHPMIAYVLLLLGFYGLFFELTSPGTAIPGVLGGICLLLALFAFQIMSINYTGLALLLLGLAFMAAEAFIPSFGILGIGGIIAFITGSLLLWDETAGYNVPLSFIAGFALASAAILIGLLTMTLRHHRKPAVTGDAQLIGLTGKMMADGRRVWVHGESWLVDAEQPLSPEQPVQVIGRNGLTLFVTPLDNHKGEPLP</sequence>
<dbReference type="InterPro" id="IPR052165">
    <property type="entry name" value="Membrane_assoc_protease"/>
</dbReference>
<feature type="transmembrane region" description="Helical" evidence="6">
    <location>
        <begin position="288"/>
        <end position="310"/>
    </location>
</feature>